<evidence type="ECO:0000313" key="1">
    <source>
        <dbReference type="EMBL" id="KAI3669383.1"/>
    </source>
</evidence>
<reference evidence="2" key="1">
    <citation type="journal article" date="2022" name="Mol. Ecol. Resour.">
        <title>The genomes of chicory, endive, great burdock and yacon provide insights into Asteraceae palaeo-polyploidization history and plant inulin production.</title>
        <authorList>
            <person name="Fan W."/>
            <person name="Wang S."/>
            <person name="Wang H."/>
            <person name="Wang A."/>
            <person name="Jiang F."/>
            <person name="Liu H."/>
            <person name="Zhao H."/>
            <person name="Xu D."/>
            <person name="Zhang Y."/>
        </authorList>
    </citation>
    <scope>NUCLEOTIDE SEQUENCE [LARGE SCALE GENOMIC DNA]</scope>
    <source>
        <strain evidence="2">cv. Niubang</strain>
    </source>
</reference>
<accession>A0ACB8XLV6</accession>
<gene>
    <name evidence="1" type="ORF">L6452_40618</name>
</gene>
<organism evidence="1 2">
    <name type="scientific">Arctium lappa</name>
    <name type="common">Greater burdock</name>
    <name type="synonym">Lappa major</name>
    <dbReference type="NCBI Taxonomy" id="4217"/>
    <lineage>
        <taxon>Eukaryota</taxon>
        <taxon>Viridiplantae</taxon>
        <taxon>Streptophyta</taxon>
        <taxon>Embryophyta</taxon>
        <taxon>Tracheophyta</taxon>
        <taxon>Spermatophyta</taxon>
        <taxon>Magnoliopsida</taxon>
        <taxon>eudicotyledons</taxon>
        <taxon>Gunneridae</taxon>
        <taxon>Pentapetalae</taxon>
        <taxon>asterids</taxon>
        <taxon>campanulids</taxon>
        <taxon>Asterales</taxon>
        <taxon>Asteraceae</taxon>
        <taxon>Carduoideae</taxon>
        <taxon>Cardueae</taxon>
        <taxon>Arctiinae</taxon>
        <taxon>Arctium</taxon>
    </lineage>
</organism>
<name>A0ACB8XLV6_ARCLA</name>
<reference evidence="1 2" key="2">
    <citation type="journal article" date="2022" name="Mol. Ecol. Resour.">
        <title>The genomes of chicory, endive, great burdock and yacon provide insights into Asteraceae paleo-polyploidization history and plant inulin production.</title>
        <authorList>
            <person name="Fan W."/>
            <person name="Wang S."/>
            <person name="Wang H."/>
            <person name="Wang A."/>
            <person name="Jiang F."/>
            <person name="Liu H."/>
            <person name="Zhao H."/>
            <person name="Xu D."/>
            <person name="Zhang Y."/>
        </authorList>
    </citation>
    <scope>NUCLEOTIDE SEQUENCE [LARGE SCALE GENOMIC DNA]</scope>
    <source>
        <strain evidence="2">cv. Niubang</strain>
    </source>
</reference>
<keyword evidence="2" id="KW-1185">Reference proteome</keyword>
<protein>
    <submittedName>
        <fullName evidence="1">Uncharacterized protein</fullName>
    </submittedName>
</protein>
<dbReference type="Proteomes" id="UP001055879">
    <property type="component" value="Linkage Group LG16"/>
</dbReference>
<sequence length="167" mass="18808">MELSYTAPYYAPTPFGGGGLYLGSAIEVGSSFFFVMIGFAAIILVSGFLSDRSDADDGSLLTATKKTSVLKLQKRRNGQTRTIHVKSSKLRLRLETLAFVASLLHVVLQREVAKLLPKNQLLTETEWHEIGVQQSRGWVQYAIHRPEPHIMLFRRTLNYQQNQDNQA</sequence>
<evidence type="ECO:0000313" key="2">
    <source>
        <dbReference type="Proteomes" id="UP001055879"/>
    </source>
</evidence>
<proteinExistence type="predicted"/>
<dbReference type="EMBL" id="CM042062">
    <property type="protein sequence ID" value="KAI3669383.1"/>
    <property type="molecule type" value="Genomic_DNA"/>
</dbReference>
<comment type="caution">
    <text evidence="1">The sequence shown here is derived from an EMBL/GenBank/DDBJ whole genome shotgun (WGS) entry which is preliminary data.</text>
</comment>